<dbReference type="CDD" id="cd00198">
    <property type="entry name" value="vWFA"/>
    <property type="match status" value="1"/>
</dbReference>
<name>A0A644W4Q2_9ZZZZ</name>
<accession>A0A644W4Q2</accession>
<protein>
    <recommendedName>
        <fullName evidence="2">VWFA domain-containing protein</fullName>
    </recommendedName>
</protein>
<evidence type="ECO:0000313" key="3">
    <source>
        <dbReference type="EMBL" id="MPL97672.1"/>
    </source>
</evidence>
<evidence type="ECO:0000259" key="2">
    <source>
        <dbReference type="PROSITE" id="PS50234"/>
    </source>
</evidence>
<keyword evidence="1" id="KW-0472">Membrane</keyword>
<feature type="transmembrane region" description="Helical" evidence="1">
    <location>
        <begin position="67"/>
        <end position="91"/>
    </location>
</feature>
<gene>
    <name evidence="3" type="ORF">SDC9_43864</name>
</gene>
<organism evidence="3">
    <name type="scientific">bioreactor metagenome</name>
    <dbReference type="NCBI Taxonomy" id="1076179"/>
    <lineage>
        <taxon>unclassified sequences</taxon>
        <taxon>metagenomes</taxon>
        <taxon>ecological metagenomes</taxon>
    </lineage>
</organism>
<dbReference type="InterPro" id="IPR036465">
    <property type="entry name" value="vWFA_dom_sf"/>
</dbReference>
<dbReference type="EMBL" id="VSSQ01000569">
    <property type="protein sequence ID" value="MPL97672.1"/>
    <property type="molecule type" value="Genomic_DNA"/>
</dbReference>
<dbReference type="AlphaFoldDB" id="A0A644W4Q2"/>
<dbReference type="Pfam" id="PF00092">
    <property type="entry name" value="VWA"/>
    <property type="match status" value="1"/>
</dbReference>
<dbReference type="SMART" id="SM00327">
    <property type="entry name" value="VWA"/>
    <property type="match status" value="1"/>
</dbReference>
<dbReference type="Gene3D" id="3.40.50.410">
    <property type="entry name" value="von Willebrand factor, type A domain"/>
    <property type="match status" value="1"/>
</dbReference>
<keyword evidence="1" id="KW-1133">Transmembrane helix</keyword>
<feature type="transmembrane region" description="Helical" evidence="1">
    <location>
        <begin position="41"/>
        <end position="60"/>
    </location>
</feature>
<comment type="caution">
    <text evidence="3">The sequence shown here is derived from an EMBL/GenBank/DDBJ whole genome shotgun (WGS) entry which is preliminary data.</text>
</comment>
<reference evidence="3" key="1">
    <citation type="submission" date="2019-08" db="EMBL/GenBank/DDBJ databases">
        <authorList>
            <person name="Kucharzyk K."/>
            <person name="Murdoch R.W."/>
            <person name="Higgins S."/>
            <person name="Loffler F."/>
        </authorList>
    </citation>
    <scope>NUCLEOTIDE SEQUENCE</scope>
</reference>
<keyword evidence="1" id="KW-0812">Transmembrane</keyword>
<proteinExistence type="predicted"/>
<feature type="transmembrane region" description="Helical" evidence="1">
    <location>
        <begin position="9"/>
        <end position="29"/>
    </location>
</feature>
<dbReference type="SUPFAM" id="SSF53300">
    <property type="entry name" value="vWA-like"/>
    <property type="match status" value="1"/>
</dbReference>
<dbReference type="InterPro" id="IPR002035">
    <property type="entry name" value="VWF_A"/>
</dbReference>
<dbReference type="PROSITE" id="PS50234">
    <property type="entry name" value="VWFA"/>
    <property type="match status" value="1"/>
</dbReference>
<feature type="domain" description="VWFA" evidence="2">
    <location>
        <begin position="285"/>
        <end position="456"/>
    </location>
</feature>
<sequence length="490" mass="53908">MDRLSRRKFWMLFCVLICAATIYLGKKWLFVDSSCSRLQDLLLYIGSVAGMIVCLLYVILTKNDSIVIQVISLVFQLVLVLVAVSVAGSIFGREPNIQAVYCNPNICQKASYAKAMRETGKLDAAEEIARTCIVDISNNIIPQQCSSECSRELSLALFEKAGITINALPNSLTQDESGRCDMAKQQLDEATNVITSFDYIDLTNSIQERKNRLLDKCVIVSEPTPTIQYEIIRNGWDVNRVFFDVRVLENNKFLPNIAATDFLVALDGKTVPFSVEEKNADDALCVVSVIDNSGSIFDGIEGMRSAIQKVSDSRKPGDELGMVVFSANNKIKVVQSPSANSLDPMEISGTGQRTALWDGIQVGLDTVSSCQSKNRYLLVLTDGKDNDSIHLEGDDDTKARAIADRAIREGVNICTIGITNQVDPQSLSLVSTGCGYQYAEDYDAVADKIQGLFGYVYGFYRVILNPADVPENSQVVLRIKNAQGVTVDFK</sequence>
<evidence type="ECO:0000256" key="1">
    <source>
        <dbReference type="SAM" id="Phobius"/>
    </source>
</evidence>